<gene>
    <name evidence="7" type="ORF">EV695_3658</name>
</gene>
<evidence type="ECO:0000256" key="1">
    <source>
        <dbReference type="ARBA" id="ARBA00004141"/>
    </source>
</evidence>
<reference evidence="7 8" key="1">
    <citation type="submission" date="2019-03" db="EMBL/GenBank/DDBJ databases">
        <title>Genomic Encyclopedia of Type Strains, Phase IV (KMG-IV): sequencing the most valuable type-strain genomes for metagenomic binning, comparative biology and taxonomic classification.</title>
        <authorList>
            <person name="Goeker M."/>
        </authorList>
    </citation>
    <scope>NUCLEOTIDE SEQUENCE [LARGE SCALE GENOMIC DNA]</scope>
    <source>
        <strain evidence="7 8">DSM 24830</strain>
    </source>
</reference>
<protein>
    <submittedName>
        <fullName evidence="7">Putative tellurium resistance membrane protein TerC</fullName>
    </submittedName>
</protein>
<feature type="transmembrane region" description="Helical" evidence="6">
    <location>
        <begin position="228"/>
        <end position="245"/>
    </location>
</feature>
<organism evidence="7 8">
    <name type="scientific">Cocleimonas flava</name>
    <dbReference type="NCBI Taxonomy" id="634765"/>
    <lineage>
        <taxon>Bacteria</taxon>
        <taxon>Pseudomonadati</taxon>
        <taxon>Pseudomonadota</taxon>
        <taxon>Gammaproteobacteria</taxon>
        <taxon>Thiotrichales</taxon>
        <taxon>Thiotrichaceae</taxon>
        <taxon>Cocleimonas</taxon>
    </lineage>
</organism>
<feature type="transmembrane region" description="Helical" evidence="6">
    <location>
        <begin position="89"/>
        <end position="108"/>
    </location>
</feature>
<feature type="transmembrane region" description="Helical" evidence="6">
    <location>
        <begin position="189"/>
        <end position="208"/>
    </location>
</feature>
<keyword evidence="3 6" id="KW-0812">Transmembrane</keyword>
<accession>A0A4R1ER42</accession>
<evidence type="ECO:0000313" key="7">
    <source>
        <dbReference type="EMBL" id="TCJ82920.1"/>
    </source>
</evidence>
<feature type="transmembrane region" description="Helical" evidence="6">
    <location>
        <begin position="51"/>
        <end position="69"/>
    </location>
</feature>
<dbReference type="GO" id="GO:0016020">
    <property type="term" value="C:membrane"/>
    <property type="evidence" value="ECO:0007669"/>
    <property type="project" value="UniProtKB-SubCell"/>
</dbReference>
<keyword evidence="8" id="KW-1185">Reference proteome</keyword>
<dbReference type="Proteomes" id="UP000294887">
    <property type="component" value="Unassembled WGS sequence"/>
</dbReference>
<dbReference type="PANTHER" id="PTHR30238">
    <property type="entry name" value="MEMBRANE BOUND PREDICTED REDOX MODULATOR"/>
    <property type="match status" value="1"/>
</dbReference>
<keyword evidence="5 6" id="KW-0472">Membrane</keyword>
<dbReference type="EMBL" id="SMFQ01000005">
    <property type="protein sequence ID" value="TCJ82920.1"/>
    <property type="molecule type" value="Genomic_DNA"/>
</dbReference>
<comment type="subcellular location">
    <subcellularLocation>
        <location evidence="1">Membrane</location>
        <topology evidence="1">Multi-pass membrane protein</topology>
    </subcellularLocation>
</comment>
<evidence type="ECO:0000256" key="2">
    <source>
        <dbReference type="ARBA" id="ARBA00007511"/>
    </source>
</evidence>
<dbReference type="OrthoDB" id="9805314at2"/>
<evidence type="ECO:0000256" key="5">
    <source>
        <dbReference type="ARBA" id="ARBA00023136"/>
    </source>
</evidence>
<feature type="transmembrane region" description="Helical" evidence="6">
    <location>
        <begin position="159"/>
        <end position="177"/>
    </location>
</feature>
<name>A0A4R1ER42_9GAMM</name>
<comment type="similarity">
    <text evidence="2">Belongs to the TerC family.</text>
</comment>
<feature type="transmembrane region" description="Helical" evidence="6">
    <location>
        <begin position="12"/>
        <end position="31"/>
    </location>
</feature>
<comment type="caution">
    <text evidence="7">The sequence shown here is derived from an EMBL/GenBank/DDBJ whole genome shotgun (WGS) entry which is preliminary data.</text>
</comment>
<evidence type="ECO:0000256" key="6">
    <source>
        <dbReference type="SAM" id="Phobius"/>
    </source>
</evidence>
<evidence type="ECO:0000256" key="4">
    <source>
        <dbReference type="ARBA" id="ARBA00022989"/>
    </source>
</evidence>
<dbReference type="InterPro" id="IPR005496">
    <property type="entry name" value="Integral_membrane_TerC"/>
</dbReference>
<feature type="transmembrane region" description="Helical" evidence="6">
    <location>
        <begin position="129"/>
        <end position="153"/>
    </location>
</feature>
<evidence type="ECO:0000256" key="3">
    <source>
        <dbReference type="ARBA" id="ARBA00022692"/>
    </source>
</evidence>
<proteinExistence type="inferred from homology"/>
<evidence type="ECO:0000313" key="8">
    <source>
        <dbReference type="Proteomes" id="UP000294887"/>
    </source>
</evidence>
<dbReference type="RefSeq" id="WP_131907417.1">
    <property type="nucleotide sequence ID" value="NZ_BAAAFU010000007.1"/>
</dbReference>
<dbReference type="PANTHER" id="PTHR30238:SF4">
    <property type="entry name" value="SLL1022 PROTEIN"/>
    <property type="match status" value="1"/>
</dbReference>
<keyword evidence="4 6" id="KW-1133">Transmembrane helix</keyword>
<dbReference type="Pfam" id="PF03741">
    <property type="entry name" value="TerC"/>
    <property type="match status" value="1"/>
</dbReference>
<sequence length="262" mass="29381">MEGLFTLENLFTLGMLVMLQAVLGFDNLLYISLESQRVEKSKQSKVRKWGIGLAVLLRIVLLFALLKVLSLFTNELFSLDIKGVIQGTFNLKSIVVLIGGVFLIYTALKEITHMMMLEEDANKERKPASVAMVLFSIVIMNAIFSFDSILSAMALTKNFVIMATAIVIGGIMMIVLADKVTEFLKKNRMYEVVGLFILFLVGAMLLSEGAHDAHLKLFDTEITPMSKATFYLIIFVMVIVEIVQSRYQKRLLSLKVDPSKHS</sequence>
<dbReference type="AlphaFoldDB" id="A0A4R1ER42"/>